<dbReference type="Pfam" id="PF12937">
    <property type="entry name" value="F-box-like"/>
    <property type="match status" value="1"/>
</dbReference>
<organism evidence="3 4">
    <name type="scientific">Geodia barretti</name>
    <name type="common">Barrett's horny sponge</name>
    <dbReference type="NCBI Taxonomy" id="519541"/>
    <lineage>
        <taxon>Eukaryota</taxon>
        <taxon>Metazoa</taxon>
        <taxon>Porifera</taxon>
        <taxon>Demospongiae</taxon>
        <taxon>Heteroscleromorpha</taxon>
        <taxon>Tetractinellida</taxon>
        <taxon>Astrophorina</taxon>
        <taxon>Geodiidae</taxon>
        <taxon>Geodia</taxon>
    </lineage>
</organism>
<evidence type="ECO:0000256" key="1">
    <source>
        <dbReference type="SAM" id="MobiDB-lite"/>
    </source>
</evidence>
<dbReference type="GO" id="GO:0019901">
    <property type="term" value="F:protein kinase binding"/>
    <property type="evidence" value="ECO:0007669"/>
    <property type="project" value="InterPro"/>
</dbReference>
<gene>
    <name evidence="3" type="ORF">GBAR_LOCUS8583</name>
</gene>
<keyword evidence="4" id="KW-1185">Reference proteome</keyword>
<dbReference type="PANTHER" id="PTHR15537">
    <property type="entry name" value="F-BOX ONLY PROTEIN 7"/>
    <property type="match status" value="1"/>
</dbReference>
<dbReference type="PANTHER" id="PTHR15537:SF2">
    <property type="entry name" value="F-BOX ONLY PROTEIN 7"/>
    <property type="match status" value="1"/>
</dbReference>
<feature type="compositionally biased region" description="Basic and acidic residues" evidence="1">
    <location>
        <begin position="98"/>
        <end position="118"/>
    </location>
</feature>
<name>A0AA35RNX8_GEOBA</name>
<protein>
    <submittedName>
        <fullName evidence="3">F-box only protein 7</fullName>
    </submittedName>
</protein>
<dbReference type="InterPro" id="IPR001810">
    <property type="entry name" value="F-box_dom"/>
</dbReference>
<dbReference type="InterPro" id="IPR036047">
    <property type="entry name" value="F-box-like_dom_sf"/>
</dbReference>
<dbReference type="Gene3D" id="3.40.1000.30">
    <property type="match status" value="1"/>
</dbReference>
<comment type="caution">
    <text evidence="3">The sequence shown here is derived from an EMBL/GenBank/DDBJ whole genome shotgun (WGS) entry which is preliminary data.</text>
</comment>
<evidence type="ECO:0000313" key="3">
    <source>
        <dbReference type="EMBL" id="CAI8013562.1"/>
    </source>
</evidence>
<feature type="domain" description="F-box" evidence="2">
    <location>
        <begin position="291"/>
        <end position="332"/>
    </location>
</feature>
<dbReference type="GO" id="GO:1903599">
    <property type="term" value="P:positive regulation of autophagy of mitochondrion"/>
    <property type="evidence" value="ECO:0007669"/>
    <property type="project" value="TreeGrafter"/>
</dbReference>
<feature type="region of interest" description="Disordered" evidence="1">
    <location>
        <begin position="88"/>
        <end position="123"/>
    </location>
</feature>
<dbReference type="SUPFAM" id="SSF81383">
    <property type="entry name" value="F-box domain"/>
    <property type="match status" value="1"/>
</dbReference>
<accession>A0AA35RNX8</accession>
<dbReference type="Proteomes" id="UP001174909">
    <property type="component" value="Unassembled WGS sequence"/>
</dbReference>
<dbReference type="AlphaFoldDB" id="A0AA35RNX8"/>
<dbReference type="EMBL" id="CASHTH010001277">
    <property type="protein sequence ID" value="CAI8013562.1"/>
    <property type="molecule type" value="Genomic_DNA"/>
</dbReference>
<sequence length="468" mass="53030">MKLRLKLGSRRLSVVLPQTTAQSSLQSVRQHITESGLARGTCELSLNGTDALEETRSLAELGIVSGDLLHVLCRDENDDQADLPSHVLARDNFQPSPHQEENLPQEKEGDMKMQRSSDETTMSEPECQLMPDTMSHYQDFCQSLLRLVPEKDTSLPHLTQTATLCTALHSLMLDAGFTPVENGHLLNDTSAKWSYNTPVNDEIRVHLACLKMGHLLSVHGMAKIKEEKVTVSLSLQVSTHVGRDTKTGLWILLKPAELAVVFKDQVTHRLLTNIRTVLGLPEVGTFSSLFPELKLLVCRTLDLKSLLALSAASKELHALCQDPYLWKHLLLRDFGQRHMLPASQSNHAWKQLYIERFKKAVERERLTQHSSLIFPLVPPDPLPLFTPPPPHPFPLMIGGGHDLLPQVPERLHLGGEFPPLHRHRRHHPEIRDHMIQPLLRHQQPPYQQHWPSNRRLQPATRVSFPRLM</sequence>
<proteinExistence type="predicted"/>
<dbReference type="InterPro" id="IPR047118">
    <property type="entry name" value="Fbxo7"/>
</dbReference>
<reference evidence="3" key="1">
    <citation type="submission" date="2023-03" db="EMBL/GenBank/DDBJ databases">
        <authorList>
            <person name="Steffen K."/>
            <person name="Cardenas P."/>
        </authorList>
    </citation>
    <scope>NUCLEOTIDE SEQUENCE</scope>
</reference>
<evidence type="ECO:0000313" key="4">
    <source>
        <dbReference type="Proteomes" id="UP001174909"/>
    </source>
</evidence>
<dbReference type="Gene3D" id="1.20.1280.50">
    <property type="match status" value="1"/>
</dbReference>
<evidence type="ECO:0000259" key="2">
    <source>
        <dbReference type="Pfam" id="PF12937"/>
    </source>
</evidence>